<keyword evidence="5" id="KW-1185">Reference proteome</keyword>
<dbReference type="PANTHER" id="PTHR43877:SF2">
    <property type="entry name" value="AMINOALKYLPHOSPHONATE N-ACETYLTRANSFERASE-RELATED"/>
    <property type="match status" value="1"/>
</dbReference>
<dbReference type="PANTHER" id="PTHR43877">
    <property type="entry name" value="AMINOALKYLPHOSPHONATE N-ACETYLTRANSFERASE-RELATED-RELATED"/>
    <property type="match status" value="1"/>
</dbReference>
<proteinExistence type="predicted"/>
<dbReference type="SUPFAM" id="SSF55729">
    <property type="entry name" value="Acyl-CoA N-acyltransferases (Nat)"/>
    <property type="match status" value="1"/>
</dbReference>
<sequence>MALSTRVLTADDAPAWKGLRVEAVEAYPSAFLASAEEARAMPLETVAQMLAQGMTLGLFEAAELVGMAGLRRLPFARAAHRVEIGGFYIRPRLHGQGAAERLMQAIVDHAMALGVWQLELCVAEQNARAIRFYERRGFVRQGRMPNTVVGPDGPETDLFYTRDLRG</sequence>
<accession>A0A1G7I747</accession>
<keyword evidence="1 4" id="KW-0808">Transferase</keyword>
<keyword evidence="2" id="KW-0012">Acyltransferase</keyword>
<dbReference type="Proteomes" id="UP000198994">
    <property type="component" value="Unassembled WGS sequence"/>
</dbReference>
<dbReference type="Pfam" id="PF00583">
    <property type="entry name" value="Acetyltransf_1"/>
    <property type="match status" value="1"/>
</dbReference>
<evidence type="ECO:0000313" key="4">
    <source>
        <dbReference type="EMBL" id="SDF08433.1"/>
    </source>
</evidence>
<dbReference type="InterPro" id="IPR016181">
    <property type="entry name" value="Acyl_CoA_acyltransferase"/>
</dbReference>
<dbReference type="STRING" id="282683.SAMN04488105_11269"/>
<dbReference type="GO" id="GO:0016747">
    <property type="term" value="F:acyltransferase activity, transferring groups other than amino-acyl groups"/>
    <property type="evidence" value="ECO:0007669"/>
    <property type="project" value="InterPro"/>
</dbReference>
<organism evidence="4 5">
    <name type="scientific">Salipiger thiooxidans</name>
    <dbReference type="NCBI Taxonomy" id="282683"/>
    <lineage>
        <taxon>Bacteria</taxon>
        <taxon>Pseudomonadati</taxon>
        <taxon>Pseudomonadota</taxon>
        <taxon>Alphaproteobacteria</taxon>
        <taxon>Rhodobacterales</taxon>
        <taxon>Roseobacteraceae</taxon>
        <taxon>Salipiger</taxon>
    </lineage>
</organism>
<dbReference type="InterPro" id="IPR000182">
    <property type="entry name" value="GNAT_dom"/>
</dbReference>
<dbReference type="PROSITE" id="PS51186">
    <property type="entry name" value="GNAT"/>
    <property type="match status" value="1"/>
</dbReference>
<dbReference type="InterPro" id="IPR050832">
    <property type="entry name" value="Bact_Acetyltransf"/>
</dbReference>
<reference evidence="5" key="1">
    <citation type="submission" date="2016-10" db="EMBL/GenBank/DDBJ databases">
        <authorList>
            <person name="Varghese N."/>
            <person name="Submissions S."/>
        </authorList>
    </citation>
    <scope>NUCLEOTIDE SEQUENCE [LARGE SCALE GENOMIC DNA]</scope>
    <source>
        <strain evidence="5">DSM 10146</strain>
    </source>
</reference>
<dbReference type="AlphaFoldDB" id="A0A1G7I747"/>
<gene>
    <name evidence="4" type="ORF">SAMN04488105_11269</name>
</gene>
<evidence type="ECO:0000256" key="1">
    <source>
        <dbReference type="ARBA" id="ARBA00022679"/>
    </source>
</evidence>
<dbReference type="RefSeq" id="WP_242661773.1">
    <property type="nucleotide sequence ID" value="NZ_FNAV01000012.1"/>
</dbReference>
<feature type="domain" description="N-acetyltransferase" evidence="3">
    <location>
        <begin position="3"/>
        <end position="165"/>
    </location>
</feature>
<evidence type="ECO:0000259" key="3">
    <source>
        <dbReference type="PROSITE" id="PS51186"/>
    </source>
</evidence>
<dbReference type="EMBL" id="FNAV01000012">
    <property type="protein sequence ID" value="SDF08433.1"/>
    <property type="molecule type" value="Genomic_DNA"/>
</dbReference>
<dbReference type="CDD" id="cd04301">
    <property type="entry name" value="NAT_SF"/>
    <property type="match status" value="1"/>
</dbReference>
<dbReference type="Gene3D" id="3.40.630.30">
    <property type="match status" value="1"/>
</dbReference>
<evidence type="ECO:0000313" key="5">
    <source>
        <dbReference type="Proteomes" id="UP000198994"/>
    </source>
</evidence>
<protein>
    <submittedName>
        <fullName evidence="4">Acetyltransferase (GNAT) family protein</fullName>
    </submittedName>
</protein>
<evidence type="ECO:0000256" key="2">
    <source>
        <dbReference type="ARBA" id="ARBA00023315"/>
    </source>
</evidence>
<name>A0A1G7I747_9RHOB</name>